<proteinExistence type="predicted"/>
<gene>
    <name evidence="2" type="ORF">COB20_02430</name>
</gene>
<name>A0A2A4XFB4_9GAMM</name>
<keyword evidence="1" id="KW-1133">Transmembrane helix</keyword>
<dbReference type="EMBL" id="NVUL01000007">
    <property type="protein sequence ID" value="PCI80971.1"/>
    <property type="molecule type" value="Genomic_DNA"/>
</dbReference>
<evidence type="ECO:0008006" key="4">
    <source>
        <dbReference type="Google" id="ProtNLM"/>
    </source>
</evidence>
<dbReference type="Gene3D" id="2.30.110.10">
    <property type="entry name" value="Electron Transport, Fmn-binding Protein, Chain A"/>
    <property type="match status" value="1"/>
</dbReference>
<evidence type="ECO:0000313" key="3">
    <source>
        <dbReference type="Proteomes" id="UP000218767"/>
    </source>
</evidence>
<evidence type="ECO:0000313" key="2">
    <source>
        <dbReference type="EMBL" id="PCI80971.1"/>
    </source>
</evidence>
<dbReference type="Proteomes" id="UP000218767">
    <property type="component" value="Unassembled WGS sequence"/>
</dbReference>
<accession>A0A2A4XFB4</accession>
<keyword evidence="1" id="KW-0472">Membrane</keyword>
<sequence>MKRILTKKPLKSVIILLVSYALLVVLFESSLGYFQPESASTLQITTVDADGAVNQRILARLESTGQLYVAANHWPRAWYREALANSSVQVSLESERGSYIAVPVEGAEHDSVNADNPLGLMFRILTGFPPRYFLRLDRAD</sequence>
<feature type="transmembrane region" description="Helical" evidence="1">
    <location>
        <begin position="12"/>
        <end position="34"/>
    </location>
</feature>
<protein>
    <recommendedName>
        <fullName evidence="4">DUF385 domain-containing protein</fullName>
    </recommendedName>
</protein>
<organism evidence="2 3">
    <name type="scientific">SAR86 cluster bacterium</name>
    <dbReference type="NCBI Taxonomy" id="2030880"/>
    <lineage>
        <taxon>Bacteria</taxon>
        <taxon>Pseudomonadati</taxon>
        <taxon>Pseudomonadota</taxon>
        <taxon>Gammaproteobacteria</taxon>
        <taxon>SAR86 cluster</taxon>
    </lineage>
</organism>
<dbReference type="InterPro" id="IPR012349">
    <property type="entry name" value="Split_barrel_FMN-bd"/>
</dbReference>
<keyword evidence="1" id="KW-0812">Transmembrane</keyword>
<comment type="caution">
    <text evidence="2">The sequence shown here is derived from an EMBL/GenBank/DDBJ whole genome shotgun (WGS) entry which is preliminary data.</text>
</comment>
<dbReference type="AlphaFoldDB" id="A0A2A4XFB4"/>
<reference evidence="3" key="1">
    <citation type="submission" date="2017-08" db="EMBL/GenBank/DDBJ databases">
        <title>A dynamic microbial community with high functional redundancy inhabits the cold, oxic subseafloor aquifer.</title>
        <authorList>
            <person name="Tully B.J."/>
            <person name="Wheat C.G."/>
            <person name="Glazer B.T."/>
            <person name="Huber J.A."/>
        </authorList>
    </citation>
    <scope>NUCLEOTIDE SEQUENCE [LARGE SCALE GENOMIC DNA]</scope>
</reference>
<evidence type="ECO:0000256" key="1">
    <source>
        <dbReference type="SAM" id="Phobius"/>
    </source>
</evidence>